<dbReference type="PIRSF" id="PIRSF029688">
    <property type="entry name" value="UCP29688_pentapep"/>
    <property type="match status" value="1"/>
</dbReference>
<dbReference type="SUPFAM" id="SSF141571">
    <property type="entry name" value="Pentapeptide repeat-like"/>
    <property type="match status" value="1"/>
</dbReference>
<evidence type="ECO:0000313" key="2">
    <source>
        <dbReference type="Proteomes" id="UP000190064"/>
    </source>
</evidence>
<evidence type="ECO:0008006" key="3">
    <source>
        <dbReference type="Google" id="ProtNLM"/>
    </source>
</evidence>
<dbReference type="InterPro" id="IPR001646">
    <property type="entry name" value="5peptide_repeat"/>
</dbReference>
<protein>
    <recommendedName>
        <fullName evidence="3">Pentapeptide repeat-containing protein</fullName>
    </recommendedName>
</protein>
<evidence type="ECO:0000313" key="1">
    <source>
        <dbReference type="EMBL" id="OOV86247.1"/>
    </source>
</evidence>
<reference evidence="1" key="1">
    <citation type="submission" date="2017-02" db="EMBL/GenBank/DDBJ databases">
        <title>Draft Genome Sequence of the Salt Water Bacterium Oceanospirillum linum ATCC 11336.</title>
        <authorList>
            <person name="Trachtenberg A.M."/>
            <person name="Carney J.G."/>
            <person name="Linnane J.D."/>
            <person name="Rheaume B.A."/>
            <person name="Pitts N.L."/>
            <person name="Mykles D.L."/>
            <person name="Maclea K.S."/>
        </authorList>
    </citation>
    <scope>NUCLEOTIDE SEQUENCE [LARGE SCALE GENOMIC DNA]</scope>
    <source>
        <strain evidence="1">ATCC 11336</strain>
    </source>
</reference>
<dbReference type="RefSeq" id="WP_078320596.1">
    <property type="nucleotide sequence ID" value="NZ_FXTS01000009.1"/>
</dbReference>
<dbReference type="AlphaFoldDB" id="A0A1T1H953"/>
<keyword evidence="2" id="KW-1185">Reference proteome</keyword>
<dbReference type="Proteomes" id="UP000190064">
    <property type="component" value="Unassembled WGS sequence"/>
</dbReference>
<name>A0A1T1H953_OCELI</name>
<proteinExistence type="predicted"/>
<accession>A0A1T1H953</accession>
<dbReference type="STRING" id="966.BTA35_0214830"/>
<sequence>MSHKPHLLDNKLYKLLREEDIGAFNQARSCDETTDLRSGDFRGLDLREMNAHKLDMSSAYFRGADLRGIDFSQTNLEGASIAQANISGCLFPKEISADELVMSLNHGTRLRYDRSC</sequence>
<comment type="caution">
    <text evidence="1">The sequence shown here is derived from an EMBL/GenBank/DDBJ whole genome shotgun (WGS) entry which is preliminary data.</text>
</comment>
<organism evidence="1 2">
    <name type="scientific">Oceanospirillum linum</name>
    <dbReference type="NCBI Taxonomy" id="966"/>
    <lineage>
        <taxon>Bacteria</taxon>
        <taxon>Pseudomonadati</taxon>
        <taxon>Pseudomonadota</taxon>
        <taxon>Gammaproteobacteria</taxon>
        <taxon>Oceanospirillales</taxon>
        <taxon>Oceanospirillaceae</taxon>
        <taxon>Oceanospirillum</taxon>
    </lineage>
</organism>
<dbReference type="InterPro" id="IPR016933">
    <property type="entry name" value="UCP029688_pentapep"/>
</dbReference>
<dbReference type="EMBL" id="MTSD02000008">
    <property type="protein sequence ID" value="OOV86247.1"/>
    <property type="molecule type" value="Genomic_DNA"/>
</dbReference>
<gene>
    <name evidence="1" type="ORF">BTA35_0214830</name>
</gene>
<dbReference type="Gene3D" id="2.160.20.80">
    <property type="entry name" value="E3 ubiquitin-protein ligase SopA"/>
    <property type="match status" value="1"/>
</dbReference>
<dbReference type="Pfam" id="PF00805">
    <property type="entry name" value="Pentapeptide"/>
    <property type="match status" value="1"/>
</dbReference>